<dbReference type="GO" id="GO:0043022">
    <property type="term" value="F:ribosome binding"/>
    <property type="evidence" value="ECO:0007669"/>
    <property type="project" value="Ensembl"/>
</dbReference>
<feature type="compositionally biased region" description="Pro residues" evidence="6">
    <location>
        <begin position="58"/>
        <end position="70"/>
    </location>
</feature>
<name>F7H7C1_CALJA</name>
<organism evidence="9 10">
    <name type="scientific">Callithrix jacchus</name>
    <name type="common">White-tufted-ear marmoset</name>
    <name type="synonym">Simia Jacchus</name>
    <dbReference type="NCBI Taxonomy" id="9483"/>
    <lineage>
        <taxon>Eukaryota</taxon>
        <taxon>Metazoa</taxon>
        <taxon>Chordata</taxon>
        <taxon>Craniata</taxon>
        <taxon>Vertebrata</taxon>
        <taxon>Euteleostomi</taxon>
        <taxon>Mammalia</taxon>
        <taxon>Eutheria</taxon>
        <taxon>Euarchontoglires</taxon>
        <taxon>Primates</taxon>
        <taxon>Haplorrhini</taxon>
        <taxon>Platyrrhini</taxon>
        <taxon>Cebidae</taxon>
        <taxon>Callitrichinae</taxon>
        <taxon>Callithrix</taxon>
        <taxon>Callithrix</taxon>
    </lineage>
</organism>
<dbReference type="InterPro" id="IPR007701">
    <property type="entry name" value="Interferon-rel_develop_reg_N"/>
</dbReference>
<evidence type="ECO:0000256" key="2">
    <source>
        <dbReference type="ARBA" id="ARBA00022845"/>
    </source>
</evidence>
<dbReference type="InterPro" id="IPR039777">
    <property type="entry name" value="IFRD"/>
</dbReference>
<dbReference type="Proteomes" id="UP000008225">
    <property type="component" value="Chromosome 15"/>
</dbReference>
<dbReference type="InterPro" id="IPR011989">
    <property type="entry name" value="ARM-like"/>
</dbReference>
<dbReference type="FunCoup" id="F7H7C1">
    <property type="interactions" value="1565"/>
</dbReference>
<feature type="region of interest" description="Disordered" evidence="6">
    <location>
        <begin position="1"/>
        <end position="26"/>
    </location>
</feature>
<dbReference type="eggNOG" id="KOG2842">
    <property type="taxonomic scope" value="Eukaryota"/>
</dbReference>
<dbReference type="PANTHER" id="PTHR12354">
    <property type="entry name" value="INTERFERON-RELATED DEVELOPMENTAL REGULATOR"/>
    <property type="match status" value="1"/>
</dbReference>
<dbReference type="PANTHER" id="PTHR12354:SF8">
    <property type="entry name" value="INTERFERON-RELATED DEVELOPMENTAL REGULATOR 2"/>
    <property type="match status" value="1"/>
</dbReference>
<feature type="compositionally biased region" description="Polar residues" evidence="6">
    <location>
        <begin position="111"/>
        <end position="126"/>
    </location>
</feature>
<evidence type="ECO:0000256" key="1">
    <source>
        <dbReference type="ARBA" id="ARBA00008828"/>
    </source>
</evidence>
<reference evidence="9" key="2">
    <citation type="submission" date="2025-08" db="UniProtKB">
        <authorList>
            <consortium name="Ensembl"/>
        </authorList>
    </citation>
    <scope>IDENTIFICATION</scope>
</reference>
<proteinExistence type="inferred from homology"/>
<dbReference type="AlphaFoldDB" id="F7H7C1"/>
<dbReference type="FunFam" id="1.25.10.10:FF:000192">
    <property type="entry name" value="Interferon related developmental regulator 1"/>
    <property type="match status" value="1"/>
</dbReference>
<comment type="function">
    <text evidence="3">Ribosome-binding protein that acts as an inhibitor of mRNA translation by promoting ribosome inactivation. Associates with the P- and E-sites of the ribosome and inserts a C-terminal helix into the mRNA exit channel to preclude translation.</text>
</comment>
<reference evidence="9" key="1">
    <citation type="submission" date="2009-03" db="EMBL/GenBank/DDBJ databases">
        <authorList>
            <person name="Warren W."/>
            <person name="Ye L."/>
            <person name="Minx P."/>
            <person name="Worley K."/>
            <person name="Gibbs R."/>
            <person name="Wilson R.K."/>
        </authorList>
    </citation>
    <scope>NUCLEOTIDE SEQUENCE [LARGE SCALE GENOMIC DNA]</scope>
</reference>
<reference evidence="9" key="3">
    <citation type="submission" date="2025-09" db="UniProtKB">
        <authorList>
            <consortium name="Ensembl"/>
        </authorList>
    </citation>
    <scope>IDENTIFICATION</scope>
</reference>
<dbReference type="Gene3D" id="1.25.10.10">
    <property type="entry name" value="Leucine-rich Repeat Variant"/>
    <property type="match status" value="1"/>
</dbReference>
<dbReference type="SUPFAM" id="SSF48371">
    <property type="entry name" value="ARM repeat"/>
    <property type="match status" value="1"/>
</dbReference>
<evidence type="ECO:0000259" key="8">
    <source>
        <dbReference type="Pfam" id="PF05004"/>
    </source>
</evidence>
<feature type="region of interest" description="Disordered" evidence="6">
    <location>
        <begin position="40"/>
        <end position="142"/>
    </location>
</feature>
<evidence type="ECO:0000256" key="5">
    <source>
        <dbReference type="ARBA" id="ARBA00068646"/>
    </source>
</evidence>
<dbReference type="RefSeq" id="XP_002758422.2">
    <property type="nucleotide sequence ID" value="XM_002758376.5"/>
</dbReference>
<dbReference type="HOGENOM" id="CLU_031384_1_1_1"/>
<evidence type="ECO:0000259" key="7">
    <source>
        <dbReference type="Pfam" id="PF04836"/>
    </source>
</evidence>
<dbReference type="GO" id="GO:0060612">
    <property type="term" value="P:adipose tissue development"/>
    <property type="evidence" value="ECO:0007669"/>
    <property type="project" value="Ensembl"/>
</dbReference>
<comment type="subunit">
    <text evidence="4">Associates with ribosomes; promoting ribosome inactivation.</text>
</comment>
<feature type="domain" description="Interferon-related developmental regulator N-terminal" evidence="8">
    <location>
        <begin position="114"/>
        <end position="410"/>
    </location>
</feature>
<dbReference type="Bgee" id="ENSCJAG00000004993">
    <property type="expression patterns" value="Expressed in liver and 6 other cell types or tissues"/>
</dbReference>
<protein>
    <recommendedName>
        <fullName evidence="5">Interferon-related developmental regulator 2</fullName>
    </recommendedName>
</protein>
<dbReference type="GO" id="GO:0045444">
    <property type="term" value="P:fat cell differentiation"/>
    <property type="evidence" value="ECO:0007669"/>
    <property type="project" value="Ensembl"/>
</dbReference>
<dbReference type="STRING" id="9483.ENSCJAP00000044051"/>
<evidence type="ECO:0000313" key="9">
    <source>
        <dbReference type="Ensembl" id="ENSCJAP00000044051.3"/>
    </source>
</evidence>
<sequence>MAGNSASRRPVWQGGPPREDGGARGVWLLSSGQVSAQCTGRLIAGLEPTPTGSLTPRPLRPPRPPRPVPSMPRSRKGNTLRKGGQRRGGGAQSSAQADSGSSEDEAASEAHSTASECPSLLSTTAEDSLGGDVVDEQSQQEDLEEKLKEYVDCLTDKSAKTRQGALESLRLALASRLLPDVLLERRLTLADALEKCLKKGKGEEQALAAAVLGLLCVQLGPGPKGEELFHSLQPLLVSVLSDSTASPAAQLHCASALGLGCYVAAADIQDLVSCLACLESIFSQFYGLGSSATPVVPASLHGLLCAALQAWALLLTICPSTHFSHILDRQLPRLPQLLSSESVNLRIAAGETIALLFELARDLEEEFVYKDMEALCSVLRTLATDSNKYRAKADRRRQRSTFRAVLHSVEGGECEEETVRFGFEVLYMDSWARHRIYAAFKEVLGSGMHHHLQNNELLRDIFGLGPVLVLDAAALKACKVPRFEKHLYNAATFKARTKARSRVRDKRADIL</sequence>
<dbReference type="KEGG" id="cjc:100405553"/>
<feature type="compositionally biased region" description="Acidic residues" evidence="6">
    <location>
        <begin position="133"/>
        <end position="142"/>
    </location>
</feature>
<evidence type="ECO:0000256" key="3">
    <source>
        <dbReference type="ARBA" id="ARBA00053624"/>
    </source>
</evidence>
<dbReference type="OMA" id="QCFEAIF"/>
<evidence type="ECO:0000313" key="10">
    <source>
        <dbReference type="Proteomes" id="UP000008225"/>
    </source>
</evidence>
<dbReference type="CTD" id="7866"/>
<feature type="compositionally biased region" description="Low complexity" evidence="6">
    <location>
        <begin position="48"/>
        <end position="57"/>
    </location>
</feature>
<dbReference type="InterPro" id="IPR006921">
    <property type="entry name" value="Interferon-rel_develop_reg_C"/>
</dbReference>
<accession>F7H7C1</accession>
<dbReference type="Pfam" id="PF04836">
    <property type="entry name" value="IFRD_C"/>
    <property type="match status" value="1"/>
</dbReference>
<dbReference type="GeneID" id="100405553"/>
<feature type="compositionally biased region" description="Basic residues" evidence="6">
    <location>
        <begin position="73"/>
        <end position="85"/>
    </location>
</feature>
<dbReference type="GO" id="GO:0030371">
    <property type="term" value="F:translation repressor activity"/>
    <property type="evidence" value="ECO:0007669"/>
    <property type="project" value="Ensembl"/>
</dbReference>
<dbReference type="GeneTree" id="ENSGT00390000013347"/>
<dbReference type="InterPro" id="IPR016024">
    <property type="entry name" value="ARM-type_fold"/>
</dbReference>
<dbReference type="GO" id="GO:0016055">
    <property type="term" value="P:Wnt signaling pathway"/>
    <property type="evidence" value="ECO:0007669"/>
    <property type="project" value="Ensembl"/>
</dbReference>
<dbReference type="Ensembl" id="ENSCJAT00000052203.4">
    <property type="protein sequence ID" value="ENSCJAP00000044051.3"/>
    <property type="gene ID" value="ENSCJAG00000004993.5"/>
</dbReference>
<comment type="similarity">
    <text evidence="1">Belongs to the IFRD family.</text>
</comment>
<keyword evidence="10" id="KW-1185">Reference proteome</keyword>
<evidence type="ECO:0000256" key="6">
    <source>
        <dbReference type="SAM" id="MobiDB-lite"/>
    </source>
</evidence>
<feature type="domain" description="Interferon-related developmental regulator C-terminal" evidence="7">
    <location>
        <begin position="455"/>
        <end position="508"/>
    </location>
</feature>
<gene>
    <name evidence="9" type="primary">IFRD2</name>
</gene>
<keyword evidence="2" id="KW-0810">Translation regulation</keyword>
<evidence type="ECO:0000256" key="4">
    <source>
        <dbReference type="ARBA" id="ARBA00065029"/>
    </source>
</evidence>
<dbReference type="Pfam" id="PF05004">
    <property type="entry name" value="IFRD"/>
    <property type="match status" value="1"/>
</dbReference>
<dbReference type="InParanoid" id="F7H7C1"/>